<reference evidence="1" key="1">
    <citation type="submission" date="2017-05" db="UniProtKB">
        <authorList>
            <consortium name="EnsemblMetazoa"/>
        </authorList>
    </citation>
    <scope>IDENTIFICATION</scope>
</reference>
<name>A0A1X7TGG2_AMPQE</name>
<proteinExistence type="predicted"/>
<dbReference type="InParanoid" id="A0A1X7TGG2"/>
<dbReference type="EnsemblMetazoa" id="Aqu2.1.13527_001">
    <property type="protein sequence ID" value="Aqu2.1.13527_001"/>
    <property type="gene ID" value="Aqu2.1.13527"/>
</dbReference>
<organism evidence="1">
    <name type="scientific">Amphimedon queenslandica</name>
    <name type="common">Sponge</name>
    <dbReference type="NCBI Taxonomy" id="400682"/>
    <lineage>
        <taxon>Eukaryota</taxon>
        <taxon>Metazoa</taxon>
        <taxon>Porifera</taxon>
        <taxon>Demospongiae</taxon>
        <taxon>Heteroscleromorpha</taxon>
        <taxon>Haplosclerida</taxon>
        <taxon>Niphatidae</taxon>
        <taxon>Amphimedon</taxon>
    </lineage>
</organism>
<protein>
    <submittedName>
        <fullName evidence="1">Uncharacterized protein</fullName>
    </submittedName>
</protein>
<dbReference type="AlphaFoldDB" id="A0A1X7TGG2"/>
<evidence type="ECO:0000313" key="1">
    <source>
        <dbReference type="EnsemblMetazoa" id="Aqu2.1.13527_001"/>
    </source>
</evidence>
<accession>A0A1X7TGG2</accession>
<sequence>MTLNVLVIGKRLSLCTRLGAFQRPLKVGEPTGKNQRIEQPDARSKKRIGQIGTDLRKGVIEQRIGQTGVELGMGDIRQWEGSQWMRGKVRAFGVLASKRLLDKVMETSRGLCNLTRIGREQPSTYVPRRKRSVKSE</sequence>